<comment type="caution">
    <text evidence="1">The sequence shown here is derived from an EMBL/GenBank/DDBJ whole genome shotgun (WGS) entry which is preliminary data.</text>
</comment>
<organism evidence="1 2">
    <name type="scientific">Deinococcus aerius</name>
    <dbReference type="NCBI Taxonomy" id="200253"/>
    <lineage>
        <taxon>Bacteria</taxon>
        <taxon>Thermotogati</taxon>
        <taxon>Deinococcota</taxon>
        <taxon>Deinococci</taxon>
        <taxon>Deinococcales</taxon>
        <taxon>Deinococcaceae</taxon>
        <taxon>Deinococcus</taxon>
    </lineage>
</organism>
<reference evidence="2" key="1">
    <citation type="submission" date="2018-01" db="EMBL/GenBank/DDBJ databases">
        <title>Draft Genome Sequence of the Radioresistant Bacterium Deinococcus aerius TR0125, Isolated from the Higher Atmosphere above Japan.</title>
        <authorList>
            <person name="Satoh K."/>
            <person name="Arai H."/>
            <person name="Sanzen T."/>
            <person name="Kawaguchi Y."/>
            <person name="Hayashi H."/>
            <person name="Yokobori S."/>
            <person name="Yamagishi A."/>
            <person name="Oono Y."/>
            <person name="Narumi I."/>
        </authorList>
    </citation>
    <scope>NUCLEOTIDE SEQUENCE [LARGE SCALE GENOMIC DNA]</scope>
    <source>
        <strain evidence="2">TR0125</strain>
    </source>
</reference>
<accession>A0A2I9CYG4</accession>
<dbReference type="EMBL" id="BFAG01000013">
    <property type="protein sequence ID" value="GBF07193.1"/>
    <property type="molecule type" value="Genomic_DNA"/>
</dbReference>
<evidence type="ECO:0000313" key="1">
    <source>
        <dbReference type="EMBL" id="GBF07193.1"/>
    </source>
</evidence>
<evidence type="ECO:0000313" key="2">
    <source>
        <dbReference type="Proteomes" id="UP000236569"/>
    </source>
</evidence>
<proteinExistence type="predicted"/>
<protein>
    <submittedName>
        <fullName evidence="1">Uncharacterized protein</fullName>
    </submittedName>
</protein>
<keyword evidence="2" id="KW-1185">Reference proteome</keyword>
<gene>
    <name evidence="1" type="ORF">DAERI_130023</name>
</gene>
<dbReference type="AlphaFoldDB" id="A0A2I9CYG4"/>
<dbReference type="RefSeq" id="WP_133162052.1">
    <property type="nucleotide sequence ID" value="NZ_BFAG01000013.1"/>
</dbReference>
<dbReference type="Proteomes" id="UP000236569">
    <property type="component" value="Unassembled WGS sequence"/>
</dbReference>
<sequence length="59" mass="6115">MKVQAITVTLTKVSHTPYSLGGSKEFGVMRLGGSKEFGVMRLGGSKEFGVMAPALGKAA</sequence>
<name>A0A2I9CYG4_9DEIO</name>